<gene>
    <name evidence="1" type="primary">AVEN_224133_1</name>
    <name evidence="1" type="ORF">NPIL_164211</name>
</gene>
<keyword evidence="2" id="KW-1185">Reference proteome</keyword>
<dbReference type="AlphaFoldDB" id="A0A8X6NQM1"/>
<dbReference type="OrthoDB" id="6436547at2759"/>
<comment type="caution">
    <text evidence="1">The sequence shown here is derived from an EMBL/GenBank/DDBJ whole genome shotgun (WGS) entry which is preliminary data.</text>
</comment>
<dbReference type="Proteomes" id="UP000887013">
    <property type="component" value="Unassembled WGS sequence"/>
</dbReference>
<evidence type="ECO:0000313" key="1">
    <source>
        <dbReference type="EMBL" id="GFT25520.1"/>
    </source>
</evidence>
<name>A0A8X6NQM1_NEPPI</name>
<organism evidence="1 2">
    <name type="scientific">Nephila pilipes</name>
    <name type="common">Giant wood spider</name>
    <name type="synonym">Nephila maculata</name>
    <dbReference type="NCBI Taxonomy" id="299642"/>
    <lineage>
        <taxon>Eukaryota</taxon>
        <taxon>Metazoa</taxon>
        <taxon>Ecdysozoa</taxon>
        <taxon>Arthropoda</taxon>
        <taxon>Chelicerata</taxon>
        <taxon>Arachnida</taxon>
        <taxon>Araneae</taxon>
        <taxon>Araneomorphae</taxon>
        <taxon>Entelegynae</taxon>
        <taxon>Araneoidea</taxon>
        <taxon>Nephilidae</taxon>
        <taxon>Nephila</taxon>
    </lineage>
</organism>
<reference evidence="1" key="1">
    <citation type="submission" date="2020-08" db="EMBL/GenBank/DDBJ databases">
        <title>Multicomponent nature underlies the extraordinary mechanical properties of spider dragline silk.</title>
        <authorList>
            <person name="Kono N."/>
            <person name="Nakamura H."/>
            <person name="Mori M."/>
            <person name="Yoshida Y."/>
            <person name="Ohtoshi R."/>
            <person name="Malay A.D."/>
            <person name="Moran D.A.P."/>
            <person name="Tomita M."/>
            <person name="Numata K."/>
            <person name="Arakawa K."/>
        </authorList>
    </citation>
    <scope>NUCLEOTIDE SEQUENCE</scope>
</reference>
<evidence type="ECO:0000313" key="2">
    <source>
        <dbReference type="Proteomes" id="UP000887013"/>
    </source>
</evidence>
<proteinExistence type="predicted"/>
<protein>
    <submittedName>
        <fullName evidence="1">Uncharacterized protein</fullName>
    </submittedName>
</protein>
<sequence length="321" mass="37566">MHSNSRFLSERPPFFSVRSRNPRNIIRVRRRIKPEKNRVNEELTAEEFADTFSENDRIPSKRNRNLRDRRNEKMFPKRSATWKILRGLILILCISCFLYQSSKFCILYFSYPTTLSLAVTSPNVFIKPAFTFCNTGLINRTYFCNEYPNLCMKPSNLTQFCERYSFNCKGDTSNLMILKNEEKGIVNKGVLEALRYLHFSSNRSQNKGNLWSMNVTSNSQVKANRIFIRNIGQNVMCFSSNLHLDDGAEPDVLNLDSSRRRVRDLVNYFRLKMPAHEALSYWSHPFVIFSIHSPFIQDDISLSSNELLLGHRYEINIRLVS</sequence>
<accession>A0A8X6NQM1</accession>
<dbReference type="EMBL" id="BMAW01060299">
    <property type="protein sequence ID" value="GFT25520.1"/>
    <property type="molecule type" value="Genomic_DNA"/>
</dbReference>